<evidence type="ECO:0000256" key="3">
    <source>
        <dbReference type="SAM" id="SignalP"/>
    </source>
</evidence>
<sequence>MHFIIFLLLLPLKIVSATADGYCGVYHGEVCKNYVDNTKSVWYNTSGGYENEVITAGLWEELIVTLDEPCRSAAEKLLCIYAFPECNVSKPLPLCYEDCVAVNKLFCYKEWAEVEDKKSGGCSSSPGATSDCQTVPSCQSTQIRLHYAHTPR</sequence>
<feature type="domain" description="FZ" evidence="4">
    <location>
        <begin position="18"/>
        <end position="141"/>
    </location>
</feature>
<dbReference type="InterPro" id="IPR036790">
    <property type="entry name" value="Frizzled_dom_sf"/>
</dbReference>
<accession>A0A653DK34</accession>
<gene>
    <name evidence="5" type="ORF">CALMAC_LOCUS18205</name>
</gene>
<name>A0A653DK34_CALMS</name>
<comment type="caution">
    <text evidence="2">Lacks conserved residue(s) required for the propagation of feature annotation.</text>
</comment>
<evidence type="ECO:0000313" key="5">
    <source>
        <dbReference type="EMBL" id="VEN60543.1"/>
    </source>
</evidence>
<keyword evidence="6" id="KW-1185">Reference proteome</keyword>
<dbReference type="Gene3D" id="1.10.2000.10">
    <property type="entry name" value="Frizzled cysteine-rich domain"/>
    <property type="match status" value="1"/>
</dbReference>
<evidence type="ECO:0000256" key="1">
    <source>
        <dbReference type="ARBA" id="ARBA00023157"/>
    </source>
</evidence>
<organism evidence="5 6">
    <name type="scientific">Callosobruchus maculatus</name>
    <name type="common">Southern cowpea weevil</name>
    <name type="synonym">Pulse bruchid</name>
    <dbReference type="NCBI Taxonomy" id="64391"/>
    <lineage>
        <taxon>Eukaryota</taxon>
        <taxon>Metazoa</taxon>
        <taxon>Ecdysozoa</taxon>
        <taxon>Arthropoda</taxon>
        <taxon>Hexapoda</taxon>
        <taxon>Insecta</taxon>
        <taxon>Pterygota</taxon>
        <taxon>Neoptera</taxon>
        <taxon>Endopterygota</taxon>
        <taxon>Coleoptera</taxon>
        <taxon>Polyphaga</taxon>
        <taxon>Cucujiformia</taxon>
        <taxon>Chrysomeloidea</taxon>
        <taxon>Chrysomelidae</taxon>
        <taxon>Bruchinae</taxon>
        <taxon>Bruchini</taxon>
        <taxon>Callosobruchus</taxon>
    </lineage>
</organism>
<dbReference type="InterPro" id="IPR020067">
    <property type="entry name" value="Frizzled_dom"/>
</dbReference>
<dbReference type="PROSITE" id="PS50038">
    <property type="entry name" value="FZ"/>
    <property type="match status" value="1"/>
</dbReference>
<evidence type="ECO:0000256" key="2">
    <source>
        <dbReference type="PROSITE-ProRule" id="PRU00090"/>
    </source>
</evidence>
<feature type="signal peptide" evidence="3">
    <location>
        <begin position="1"/>
        <end position="17"/>
    </location>
</feature>
<keyword evidence="3" id="KW-0732">Signal</keyword>
<dbReference type="AlphaFoldDB" id="A0A653DK34"/>
<dbReference type="Pfam" id="PF01392">
    <property type="entry name" value="Fz"/>
    <property type="match status" value="1"/>
</dbReference>
<evidence type="ECO:0000313" key="6">
    <source>
        <dbReference type="Proteomes" id="UP000410492"/>
    </source>
</evidence>
<proteinExistence type="predicted"/>
<evidence type="ECO:0000259" key="4">
    <source>
        <dbReference type="PROSITE" id="PS50038"/>
    </source>
</evidence>
<protein>
    <recommendedName>
        <fullName evidence="4">FZ domain-containing protein</fullName>
    </recommendedName>
</protein>
<keyword evidence="1" id="KW-1015">Disulfide bond</keyword>
<feature type="chain" id="PRO_5024791223" description="FZ domain-containing protein" evidence="3">
    <location>
        <begin position="18"/>
        <end position="152"/>
    </location>
</feature>
<reference evidence="5 6" key="1">
    <citation type="submission" date="2019-01" db="EMBL/GenBank/DDBJ databases">
        <authorList>
            <person name="Sayadi A."/>
        </authorList>
    </citation>
    <scope>NUCLEOTIDE SEQUENCE [LARGE SCALE GENOMIC DNA]</scope>
</reference>
<dbReference type="Proteomes" id="UP000410492">
    <property type="component" value="Unassembled WGS sequence"/>
</dbReference>
<dbReference type="EMBL" id="CAACVG010012590">
    <property type="protein sequence ID" value="VEN60543.1"/>
    <property type="molecule type" value="Genomic_DNA"/>
</dbReference>